<dbReference type="AlphaFoldDB" id="T1IRL3"/>
<sequence>MCEPSRAEPRVLGAGPFWTPSGAIGFATRSPLTFMALDFRARGFMDQYCHGNHDNNNNCRYMDHGVCAWSNQPQMVASIIKNESHVYRRLTIGLGTVFEAMPRVPTSLTRPGDTSP</sequence>
<dbReference type="HOGENOM" id="CLU_2099907_0_0_1"/>
<protein>
    <submittedName>
        <fullName evidence="1">Uncharacterized protein</fullName>
    </submittedName>
</protein>
<dbReference type="EMBL" id="JH431371">
    <property type="status" value="NOT_ANNOTATED_CDS"/>
    <property type="molecule type" value="Genomic_DNA"/>
</dbReference>
<dbReference type="EnsemblMetazoa" id="SMAR003709-RA">
    <property type="protein sequence ID" value="SMAR003709-PA"/>
    <property type="gene ID" value="SMAR003709"/>
</dbReference>
<dbReference type="Proteomes" id="UP000014500">
    <property type="component" value="Unassembled WGS sequence"/>
</dbReference>
<evidence type="ECO:0000313" key="1">
    <source>
        <dbReference type="EnsemblMetazoa" id="SMAR003709-PA"/>
    </source>
</evidence>
<proteinExistence type="predicted"/>
<reference evidence="2" key="1">
    <citation type="submission" date="2011-05" db="EMBL/GenBank/DDBJ databases">
        <authorList>
            <person name="Richards S.R."/>
            <person name="Qu J."/>
            <person name="Jiang H."/>
            <person name="Jhangiani S.N."/>
            <person name="Agravi P."/>
            <person name="Goodspeed R."/>
            <person name="Gross S."/>
            <person name="Mandapat C."/>
            <person name="Jackson L."/>
            <person name="Mathew T."/>
            <person name="Pu L."/>
            <person name="Thornton R."/>
            <person name="Saada N."/>
            <person name="Wilczek-Boney K.B."/>
            <person name="Lee S."/>
            <person name="Kovar C."/>
            <person name="Wu Y."/>
            <person name="Scherer S.E."/>
            <person name="Worley K.C."/>
            <person name="Muzny D.M."/>
            <person name="Gibbs R."/>
        </authorList>
    </citation>
    <scope>NUCLEOTIDE SEQUENCE</scope>
    <source>
        <strain evidence="2">Brora</strain>
    </source>
</reference>
<name>T1IRL3_STRMM</name>
<evidence type="ECO:0000313" key="2">
    <source>
        <dbReference type="Proteomes" id="UP000014500"/>
    </source>
</evidence>
<reference evidence="1" key="2">
    <citation type="submission" date="2015-02" db="UniProtKB">
        <authorList>
            <consortium name="EnsemblMetazoa"/>
        </authorList>
    </citation>
    <scope>IDENTIFICATION</scope>
</reference>
<accession>T1IRL3</accession>
<organism evidence="1 2">
    <name type="scientific">Strigamia maritima</name>
    <name type="common">European centipede</name>
    <name type="synonym">Geophilus maritimus</name>
    <dbReference type="NCBI Taxonomy" id="126957"/>
    <lineage>
        <taxon>Eukaryota</taxon>
        <taxon>Metazoa</taxon>
        <taxon>Ecdysozoa</taxon>
        <taxon>Arthropoda</taxon>
        <taxon>Myriapoda</taxon>
        <taxon>Chilopoda</taxon>
        <taxon>Pleurostigmophora</taxon>
        <taxon>Geophilomorpha</taxon>
        <taxon>Linotaeniidae</taxon>
        <taxon>Strigamia</taxon>
    </lineage>
</organism>
<keyword evidence="2" id="KW-1185">Reference proteome</keyword>